<dbReference type="SUPFAM" id="SSF54211">
    <property type="entry name" value="Ribosomal protein S5 domain 2-like"/>
    <property type="match status" value="1"/>
</dbReference>
<evidence type="ECO:0000256" key="1">
    <source>
        <dbReference type="ARBA" id="ARBA00022777"/>
    </source>
</evidence>
<name>A0AA46YK42_9ACTN</name>
<sequence length="382" mass="41497">MNLSRLCSAPFGHRGREALCWHAHRYVRPEEWSRVTAELEGVAIAAAETRDCLTDDVRPSPAARVAAPDDLDREERVGRATVHGTCGELLQGYRRPDGRMGGSGRHGGSQDAGGYQHFLFTLPVAEFATTGTVRLDPGQREPRVIPPDRTRALTAAVSAARALGLTSAQVDLEIASNIPVGKGCASSTADVMASIAALLDATHTQTPDAVVHAFGGLVAKDIEWGDYLFSDSVALCLQRSHTLVREYETDLRWRIVSVDEGGVVDTAQFHERQRASRRQAQHFDLLARQLDTALRTGDYVTAAQIGTESALINQRELPKRTMPVMRRVAAHTGALGLAVAHTGTVIGLIFSEHQDDAALRMQESFRLLEADGLAPRTLSVRE</sequence>
<dbReference type="Proteomes" id="UP001164390">
    <property type="component" value="Chromosome"/>
</dbReference>
<dbReference type="InterPro" id="IPR006204">
    <property type="entry name" value="GHMP_kinase_N_dom"/>
</dbReference>
<dbReference type="RefSeq" id="WP_271632247.1">
    <property type="nucleotide sequence ID" value="NZ_CP094970.1"/>
</dbReference>
<feature type="domain" description="GHMP kinase N-terminal" evidence="2">
    <location>
        <begin position="158"/>
        <end position="211"/>
    </location>
</feature>
<keyword evidence="1" id="KW-0808">Transferase</keyword>
<dbReference type="GO" id="GO:0016301">
    <property type="term" value="F:kinase activity"/>
    <property type="evidence" value="ECO:0007669"/>
    <property type="project" value="UniProtKB-KW"/>
</dbReference>
<keyword evidence="1" id="KW-0418">Kinase</keyword>
<evidence type="ECO:0000313" key="3">
    <source>
        <dbReference type="EMBL" id="UYM03628.1"/>
    </source>
</evidence>
<gene>
    <name evidence="3" type="ORF">L0C25_13825</name>
</gene>
<proteinExistence type="predicted"/>
<dbReference type="KEGG" id="sgrg:L0C25_13825"/>
<dbReference type="InterPro" id="IPR020568">
    <property type="entry name" value="Ribosomal_Su5_D2-typ_SF"/>
</dbReference>
<reference evidence="3" key="1">
    <citation type="submission" date="2022-01" db="EMBL/GenBank/DDBJ databases">
        <title>Nocardioidaceae gen. sp. A5X3R13.</title>
        <authorList>
            <person name="Lopez Marin M.A."/>
            <person name="Uhlik O."/>
        </authorList>
    </citation>
    <scope>NUCLEOTIDE SEQUENCE</scope>
    <source>
        <strain evidence="3">A5X3R13</strain>
    </source>
</reference>
<dbReference type="GO" id="GO:0005524">
    <property type="term" value="F:ATP binding"/>
    <property type="evidence" value="ECO:0007669"/>
    <property type="project" value="InterPro"/>
</dbReference>
<accession>A0AA46YK42</accession>
<evidence type="ECO:0000259" key="2">
    <source>
        <dbReference type="Pfam" id="PF00288"/>
    </source>
</evidence>
<dbReference type="Pfam" id="PF00288">
    <property type="entry name" value="GHMP_kinases_N"/>
    <property type="match status" value="1"/>
</dbReference>
<dbReference type="EMBL" id="CP094970">
    <property type="protein sequence ID" value="UYM03628.1"/>
    <property type="molecule type" value="Genomic_DNA"/>
</dbReference>
<dbReference type="InterPro" id="IPR014721">
    <property type="entry name" value="Ribsml_uS5_D2-typ_fold_subgr"/>
</dbReference>
<protein>
    <recommendedName>
        <fullName evidence="2">GHMP kinase N-terminal domain-containing protein</fullName>
    </recommendedName>
</protein>
<keyword evidence="4" id="KW-1185">Reference proteome</keyword>
<dbReference type="Gene3D" id="3.30.230.10">
    <property type="match status" value="1"/>
</dbReference>
<dbReference type="AlphaFoldDB" id="A0AA46YK42"/>
<organism evidence="3 4">
    <name type="scientific">Solicola gregarius</name>
    <dbReference type="NCBI Taxonomy" id="2908642"/>
    <lineage>
        <taxon>Bacteria</taxon>
        <taxon>Bacillati</taxon>
        <taxon>Actinomycetota</taxon>
        <taxon>Actinomycetes</taxon>
        <taxon>Propionibacteriales</taxon>
        <taxon>Nocardioidaceae</taxon>
        <taxon>Solicola</taxon>
    </lineage>
</organism>
<evidence type="ECO:0000313" key="4">
    <source>
        <dbReference type="Proteomes" id="UP001164390"/>
    </source>
</evidence>